<dbReference type="HOGENOM" id="CLU_302481_0_0_1"/>
<keyword evidence="4" id="KW-1185">Reference proteome</keyword>
<dbReference type="PANTHER" id="PTHR21310:SF13">
    <property type="entry name" value="AMINOGLYCOSIDE PHOSPHOTRANSFERASE DOMAIN-CONTAINING PROTEIN"/>
    <property type="match status" value="1"/>
</dbReference>
<dbReference type="InterPro" id="IPR051678">
    <property type="entry name" value="AGP_Transferase"/>
</dbReference>
<dbReference type="Pfam" id="PF01636">
    <property type="entry name" value="APH"/>
    <property type="match status" value="1"/>
</dbReference>
<dbReference type="STRING" id="933084.A0A067PES1"/>
<evidence type="ECO:0000313" key="4">
    <source>
        <dbReference type="Proteomes" id="UP000027265"/>
    </source>
</evidence>
<dbReference type="Gene3D" id="3.80.10.10">
    <property type="entry name" value="Ribonuclease Inhibitor"/>
    <property type="match status" value="1"/>
</dbReference>
<feature type="compositionally biased region" description="Acidic residues" evidence="1">
    <location>
        <begin position="503"/>
        <end position="524"/>
    </location>
</feature>
<protein>
    <recommendedName>
        <fullName evidence="2">Aminoglycoside phosphotransferase domain-containing protein</fullName>
    </recommendedName>
</protein>
<accession>A0A067PES1</accession>
<dbReference type="AlphaFoldDB" id="A0A067PES1"/>
<feature type="region of interest" description="Disordered" evidence="1">
    <location>
        <begin position="552"/>
        <end position="588"/>
    </location>
</feature>
<evidence type="ECO:0000256" key="1">
    <source>
        <dbReference type="SAM" id="MobiDB-lite"/>
    </source>
</evidence>
<proteinExistence type="predicted"/>
<dbReference type="InterPro" id="IPR011009">
    <property type="entry name" value="Kinase-like_dom_sf"/>
</dbReference>
<dbReference type="Proteomes" id="UP000027265">
    <property type="component" value="Unassembled WGS sequence"/>
</dbReference>
<reference evidence="4" key="1">
    <citation type="journal article" date="2014" name="Proc. Natl. Acad. Sci. U.S.A.">
        <title>Extensive sampling of basidiomycete genomes demonstrates inadequacy of the white-rot/brown-rot paradigm for wood decay fungi.</title>
        <authorList>
            <person name="Riley R."/>
            <person name="Salamov A.A."/>
            <person name="Brown D.W."/>
            <person name="Nagy L.G."/>
            <person name="Floudas D."/>
            <person name="Held B.W."/>
            <person name="Levasseur A."/>
            <person name="Lombard V."/>
            <person name="Morin E."/>
            <person name="Otillar R."/>
            <person name="Lindquist E.A."/>
            <person name="Sun H."/>
            <person name="LaButti K.M."/>
            <person name="Schmutz J."/>
            <person name="Jabbour D."/>
            <person name="Luo H."/>
            <person name="Baker S.E."/>
            <person name="Pisabarro A.G."/>
            <person name="Walton J.D."/>
            <person name="Blanchette R.A."/>
            <person name="Henrissat B."/>
            <person name="Martin F."/>
            <person name="Cullen D."/>
            <person name="Hibbett D.S."/>
            <person name="Grigoriev I.V."/>
        </authorList>
    </citation>
    <scope>NUCLEOTIDE SEQUENCE [LARGE SCALE GENOMIC DNA]</scope>
    <source>
        <strain evidence="4">MUCL 33604</strain>
    </source>
</reference>
<evidence type="ECO:0000259" key="2">
    <source>
        <dbReference type="Pfam" id="PF01636"/>
    </source>
</evidence>
<dbReference type="PANTHER" id="PTHR21310">
    <property type="entry name" value="AMINOGLYCOSIDE PHOSPHOTRANSFERASE-RELATED-RELATED"/>
    <property type="match status" value="1"/>
</dbReference>
<evidence type="ECO:0000313" key="3">
    <source>
        <dbReference type="EMBL" id="KDQ53299.1"/>
    </source>
</evidence>
<dbReference type="OrthoDB" id="3543113at2759"/>
<dbReference type="SUPFAM" id="SSF52047">
    <property type="entry name" value="RNI-like"/>
    <property type="match status" value="1"/>
</dbReference>
<dbReference type="Gene3D" id="3.90.1200.10">
    <property type="match status" value="1"/>
</dbReference>
<sequence>MHRALSLCELISLICENLRRDSPPYRGWQGHLLSYALTCKTFSEVALDFLWSDVRSVKHLLSILPMDDTSDIEHGLTLGSPSDGEWERFRFYSKRIRTLNVDTHLHSQLLSQIERESSPGASFAFPRLSTLSLSLDPLATANAVLHLRSFIRPDITTLAIRGRKSCIQIIADALQYAVPLLPRLRSLQIFADDLSATPLEFSNIQRQLSDVSEIALQLDHIRLPMRLVSEQTISSLASLPNLKKLSIEHPVHDGTFGVLEAQTSDFSSLQKIEANIPLASLGQLLQLHPAFGGISKLSVSCFLPGPVVIRDALAASSFPHLRSPTHLELNFFDVAELNRWDPALGPNFFAPLQSRWRDLVVLHINHAAPLDVDDDELEVIIRHAPKLEVVRLASAPYESFNERQPFRLRVTLACFQLFAKHCPNMRELAIPVNAWTVPAPETAEASFSGPVLLDVSVSPVARDMGSVAHYLAKVFPHRYNRLTCRWSREVWSWDQELFKHDEMDEDGSGSDEDDEDGSRVEDADDIVPPETFLRRWRKISYLMCLMRRERDSESEPRKVMTPPSRRADSARYPSEYWTHSSRDPEHPHTKRLQRVITEGNFSFLSSRALSLREKAHLSDERVVLDDSPSSKSLGTPTCSVDVTKFACGYNNVVFELVFSDSVRWIARVALPDDNLDTTSMLSEMAAMRIVRERISVPVPRIYGYDVDQKNEFGFQYMLMDAIRGCSLTGPFSQTVPPEHRKKIATQLADYYHQISTIRFPEIGLPWCGTNLDEEPTIISFDGPDADYNGPFSSSLEYFYSVRQTTNDQIMEEHPDDDDWTTACWVFKNAIPSMVLEEYIYGPFPLCHLDFHHGNILLDDDFNVVGIVDWSGAQTIPLEGFSIIPELARPPGMSDVRREATTEFCLLFTNALKEKEVESGYRDASHRPLSQIVGTPLMELVYRCSRFPNRLAKWMAPLVLNLLYGDAANWETFKGFYRDSQVKSLFN</sequence>
<dbReference type="InterPro" id="IPR032675">
    <property type="entry name" value="LRR_dom_sf"/>
</dbReference>
<gene>
    <name evidence="3" type="ORF">JAAARDRAFT_61348</name>
</gene>
<name>A0A067PES1_9AGAM</name>
<dbReference type="SUPFAM" id="SSF56112">
    <property type="entry name" value="Protein kinase-like (PK-like)"/>
    <property type="match status" value="1"/>
</dbReference>
<dbReference type="InParanoid" id="A0A067PES1"/>
<dbReference type="InterPro" id="IPR002575">
    <property type="entry name" value="Aminoglycoside_PTrfase"/>
</dbReference>
<dbReference type="Gene3D" id="3.30.200.20">
    <property type="entry name" value="Phosphorylase Kinase, domain 1"/>
    <property type="match status" value="1"/>
</dbReference>
<feature type="domain" description="Aminoglycoside phosphotransferase" evidence="2">
    <location>
        <begin position="642"/>
        <end position="874"/>
    </location>
</feature>
<organism evidence="3 4">
    <name type="scientific">Jaapia argillacea MUCL 33604</name>
    <dbReference type="NCBI Taxonomy" id="933084"/>
    <lineage>
        <taxon>Eukaryota</taxon>
        <taxon>Fungi</taxon>
        <taxon>Dikarya</taxon>
        <taxon>Basidiomycota</taxon>
        <taxon>Agaricomycotina</taxon>
        <taxon>Agaricomycetes</taxon>
        <taxon>Agaricomycetidae</taxon>
        <taxon>Jaapiales</taxon>
        <taxon>Jaapiaceae</taxon>
        <taxon>Jaapia</taxon>
    </lineage>
</organism>
<dbReference type="EMBL" id="KL197734">
    <property type="protein sequence ID" value="KDQ53299.1"/>
    <property type="molecule type" value="Genomic_DNA"/>
</dbReference>
<feature type="region of interest" description="Disordered" evidence="1">
    <location>
        <begin position="502"/>
        <end position="524"/>
    </location>
</feature>